<evidence type="ECO:0000313" key="4">
    <source>
        <dbReference type="Proteomes" id="UP001219355"/>
    </source>
</evidence>
<reference evidence="3" key="1">
    <citation type="submission" date="2023-03" db="EMBL/GenBank/DDBJ databases">
        <title>Emydomyces testavorans Genome Sequence.</title>
        <authorList>
            <person name="Hoyer L."/>
        </authorList>
    </citation>
    <scope>NUCLEOTIDE SEQUENCE</scope>
    <source>
        <strain evidence="3">16-2883</strain>
    </source>
</reference>
<keyword evidence="2" id="KW-1133">Transmembrane helix</keyword>
<sequence length="161" mass="15927">MATTTAVSTTSAPSAVPTPCGASTYDIPTKDAACAIPGTNHKDSMDKCCKSPVVTYDNGCGMYCLASGQAVGELVKCLTGNGVKDGQVFCNKELNATATAKPTSTNSNSGGSNSATGTGSANAAKSSGAAVASLPYQPISKPAVGVLFTLLFSTFASIIAA</sequence>
<evidence type="ECO:0000313" key="3">
    <source>
        <dbReference type="EMBL" id="WEW56308.1"/>
    </source>
</evidence>
<dbReference type="Proteomes" id="UP001219355">
    <property type="component" value="Chromosome 1"/>
</dbReference>
<dbReference type="EMBL" id="CP120627">
    <property type="protein sequence ID" value="WEW56308.1"/>
    <property type="molecule type" value="Genomic_DNA"/>
</dbReference>
<protein>
    <submittedName>
        <fullName evidence="3">Uncharacterized protein</fullName>
    </submittedName>
</protein>
<feature type="compositionally biased region" description="Low complexity" evidence="1">
    <location>
        <begin position="103"/>
        <end position="119"/>
    </location>
</feature>
<name>A0AAF0IGZ7_9EURO</name>
<accession>A0AAF0IGZ7</accession>
<evidence type="ECO:0000256" key="1">
    <source>
        <dbReference type="SAM" id="MobiDB-lite"/>
    </source>
</evidence>
<gene>
    <name evidence="3" type="ORF">PRK78_001751</name>
</gene>
<feature type="transmembrane region" description="Helical" evidence="2">
    <location>
        <begin position="143"/>
        <end position="160"/>
    </location>
</feature>
<keyword evidence="2" id="KW-0812">Transmembrane</keyword>
<dbReference type="AlphaFoldDB" id="A0AAF0IGZ7"/>
<keyword evidence="2" id="KW-0472">Membrane</keyword>
<proteinExistence type="predicted"/>
<feature type="region of interest" description="Disordered" evidence="1">
    <location>
        <begin position="100"/>
        <end position="119"/>
    </location>
</feature>
<evidence type="ECO:0000256" key="2">
    <source>
        <dbReference type="SAM" id="Phobius"/>
    </source>
</evidence>
<keyword evidence="4" id="KW-1185">Reference proteome</keyword>
<organism evidence="3 4">
    <name type="scientific">Emydomyces testavorans</name>
    <dbReference type="NCBI Taxonomy" id="2070801"/>
    <lineage>
        <taxon>Eukaryota</taxon>
        <taxon>Fungi</taxon>
        <taxon>Dikarya</taxon>
        <taxon>Ascomycota</taxon>
        <taxon>Pezizomycotina</taxon>
        <taxon>Eurotiomycetes</taxon>
        <taxon>Eurotiomycetidae</taxon>
        <taxon>Onygenales</taxon>
        <taxon>Nannizziopsiaceae</taxon>
        <taxon>Emydomyces</taxon>
    </lineage>
</organism>